<evidence type="ECO:0000256" key="2">
    <source>
        <dbReference type="ARBA" id="ARBA00007928"/>
    </source>
</evidence>
<keyword evidence="9" id="KW-1185">Reference proteome</keyword>
<comment type="similarity">
    <text evidence="2">Belongs to the Rht family.</text>
</comment>
<dbReference type="EMBL" id="JAQQFM010000007">
    <property type="protein sequence ID" value="MFL9925839.1"/>
    <property type="molecule type" value="Genomic_DNA"/>
</dbReference>
<keyword evidence="5 7" id="KW-1133">Transmembrane helix</keyword>
<keyword evidence="4 7" id="KW-0812">Transmembrane</keyword>
<name>A0ABW9ABL1_9BURK</name>
<evidence type="ECO:0000256" key="1">
    <source>
        <dbReference type="ARBA" id="ARBA00004651"/>
    </source>
</evidence>
<feature type="transmembrane region" description="Helical" evidence="7">
    <location>
        <begin position="154"/>
        <end position="178"/>
    </location>
</feature>
<protein>
    <submittedName>
        <fullName evidence="8">LysE family transporter</fullName>
    </submittedName>
</protein>
<dbReference type="Proteomes" id="UP001629246">
    <property type="component" value="Unassembled WGS sequence"/>
</dbReference>
<dbReference type="Pfam" id="PF01810">
    <property type="entry name" value="LysE"/>
    <property type="match status" value="1"/>
</dbReference>
<sequence length="219" mass="23725">MAYQTWFAFFLAACLIAISPGSGAVLSMSHGLNYGVRRTSATILGLEIALVLILVIAGAGVGSLLVASEAAFNTIKILGAAYLIYLGWSQWRAPVAPTSSGSNAADAVAAVPAPRGQAWWQRCMTGFLTNATNPKGIVFMVAVLPQFIDHDQPLWLQLLLMAITMVTVDLIVMHGYAFAASRMQRFFRNQHAMKIQNRFFGGVLMLVGAGLFFFKRAQH</sequence>
<evidence type="ECO:0000256" key="6">
    <source>
        <dbReference type="ARBA" id="ARBA00023136"/>
    </source>
</evidence>
<evidence type="ECO:0000256" key="4">
    <source>
        <dbReference type="ARBA" id="ARBA00022692"/>
    </source>
</evidence>
<dbReference type="InterPro" id="IPR001123">
    <property type="entry name" value="LeuE-type"/>
</dbReference>
<organism evidence="8 9">
    <name type="scientific">Herbaspirillum lusitanum</name>
    <dbReference type="NCBI Taxonomy" id="213312"/>
    <lineage>
        <taxon>Bacteria</taxon>
        <taxon>Pseudomonadati</taxon>
        <taxon>Pseudomonadota</taxon>
        <taxon>Betaproteobacteria</taxon>
        <taxon>Burkholderiales</taxon>
        <taxon>Oxalobacteraceae</taxon>
        <taxon>Herbaspirillum</taxon>
    </lineage>
</organism>
<comment type="subcellular location">
    <subcellularLocation>
        <location evidence="1">Cell membrane</location>
        <topology evidence="1">Multi-pass membrane protein</topology>
    </subcellularLocation>
</comment>
<keyword evidence="6 7" id="KW-0472">Membrane</keyword>
<dbReference type="PANTHER" id="PTHR30086:SF14">
    <property type="entry name" value="HOMOSERINE_HOMOSERINE LACTONE EFFLUX PROTEIN"/>
    <property type="match status" value="1"/>
</dbReference>
<dbReference type="PIRSF" id="PIRSF006324">
    <property type="entry name" value="LeuE"/>
    <property type="match status" value="1"/>
</dbReference>
<gene>
    <name evidence="8" type="ORF">PQR62_16280</name>
</gene>
<evidence type="ECO:0000256" key="5">
    <source>
        <dbReference type="ARBA" id="ARBA00022989"/>
    </source>
</evidence>
<proteinExistence type="inferred from homology"/>
<dbReference type="PANTHER" id="PTHR30086">
    <property type="entry name" value="ARGININE EXPORTER PROTEIN ARGO"/>
    <property type="match status" value="1"/>
</dbReference>
<accession>A0ABW9ABL1</accession>
<keyword evidence="3" id="KW-1003">Cell membrane</keyword>
<dbReference type="RefSeq" id="WP_408159040.1">
    <property type="nucleotide sequence ID" value="NZ_JAQQFM010000007.1"/>
</dbReference>
<evidence type="ECO:0000313" key="8">
    <source>
        <dbReference type="EMBL" id="MFL9925839.1"/>
    </source>
</evidence>
<feature type="transmembrane region" description="Helical" evidence="7">
    <location>
        <begin position="199"/>
        <end position="217"/>
    </location>
</feature>
<evidence type="ECO:0000256" key="7">
    <source>
        <dbReference type="SAM" id="Phobius"/>
    </source>
</evidence>
<feature type="transmembrane region" description="Helical" evidence="7">
    <location>
        <begin position="39"/>
        <end position="67"/>
    </location>
</feature>
<evidence type="ECO:0000313" key="9">
    <source>
        <dbReference type="Proteomes" id="UP001629246"/>
    </source>
</evidence>
<evidence type="ECO:0000256" key="3">
    <source>
        <dbReference type="ARBA" id="ARBA00022475"/>
    </source>
</evidence>
<reference evidence="8 9" key="1">
    <citation type="journal article" date="2024" name="Chem. Sci.">
        <title>Discovery of megapolipeptins by genome mining of a Burkholderiales bacteria collection.</title>
        <authorList>
            <person name="Paulo B.S."/>
            <person name="Recchia M.J.J."/>
            <person name="Lee S."/>
            <person name="Fergusson C.H."/>
            <person name="Romanowski S.B."/>
            <person name="Hernandez A."/>
            <person name="Krull N."/>
            <person name="Liu D.Y."/>
            <person name="Cavanagh H."/>
            <person name="Bos A."/>
            <person name="Gray C.A."/>
            <person name="Murphy B.T."/>
            <person name="Linington R.G."/>
            <person name="Eustaquio A.S."/>
        </authorList>
    </citation>
    <scope>NUCLEOTIDE SEQUENCE [LARGE SCALE GENOMIC DNA]</scope>
    <source>
        <strain evidence="8 9">RL21-008-BIB-A</strain>
    </source>
</reference>
<comment type="caution">
    <text evidence="8">The sequence shown here is derived from an EMBL/GenBank/DDBJ whole genome shotgun (WGS) entry which is preliminary data.</text>
</comment>